<dbReference type="OrthoDB" id="9797172at2"/>
<dbReference type="Gene3D" id="1.10.260.40">
    <property type="entry name" value="lambda repressor-like DNA-binding domains"/>
    <property type="match status" value="1"/>
</dbReference>
<dbReference type="KEGG" id="htq:FRZ44_53630"/>
<evidence type="ECO:0000259" key="2">
    <source>
        <dbReference type="PROSITE" id="PS50943"/>
    </source>
</evidence>
<dbReference type="GO" id="GO:0003677">
    <property type="term" value="F:DNA binding"/>
    <property type="evidence" value="ECO:0007669"/>
    <property type="project" value="InterPro"/>
</dbReference>
<protein>
    <recommendedName>
        <fullName evidence="2">HTH cro/C1-type domain-containing protein</fullName>
    </recommendedName>
</protein>
<feature type="compositionally biased region" description="Basic and acidic residues" evidence="1">
    <location>
        <begin position="100"/>
        <end position="113"/>
    </location>
</feature>
<dbReference type="EMBL" id="CP042906">
    <property type="protein sequence ID" value="QEX20048.1"/>
    <property type="molecule type" value="Genomic_DNA"/>
</dbReference>
<dbReference type="SUPFAM" id="SSF47413">
    <property type="entry name" value="lambda repressor-like DNA-binding domains"/>
    <property type="match status" value="1"/>
</dbReference>
<proteinExistence type="predicted"/>
<accession>A0A5J6MR99</accession>
<evidence type="ECO:0000313" key="3">
    <source>
        <dbReference type="EMBL" id="QEX20048.1"/>
    </source>
</evidence>
<dbReference type="InterPro" id="IPR001387">
    <property type="entry name" value="Cro/C1-type_HTH"/>
</dbReference>
<feature type="region of interest" description="Disordered" evidence="1">
    <location>
        <begin position="89"/>
        <end position="113"/>
    </location>
</feature>
<dbReference type="Pfam" id="PF01381">
    <property type="entry name" value="HTH_3"/>
    <property type="match status" value="1"/>
</dbReference>
<dbReference type="InterPro" id="IPR010982">
    <property type="entry name" value="Lambda_DNA-bd_dom_sf"/>
</dbReference>
<gene>
    <name evidence="3" type="ORF">FRZ44_53630</name>
</gene>
<name>A0A5J6MR99_9PROT</name>
<dbReference type="PROSITE" id="PS50943">
    <property type="entry name" value="HTH_CROC1"/>
    <property type="match status" value="1"/>
</dbReference>
<dbReference type="AlphaFoldDB" id="A0A5J6MR99"/>
<dbReference type="SMART" id="SM00530">
    <property type="entry name" value="HTH_XRE"/>
    <property type="match status" value="1"/>
</dbReference>
<reference evidence="3 4" key="1">
    <citation type="submission" date="2019-08" db="EMBL/GenBank/DDBJ databases">
        <title>Hyperibacter terrae gen. nov., sp. nov. and Hyperibacter viscosus sp. nov., two new members in the family Rhodospirillaceae isolated from the rhizosphere of Hypericum perforatum.</title>
        <authorList>
            <person name="Noviana Z."/>
        </authorList>
    </citation>
    <scope>NUCLEOTIDE SEQUENCE [LARGE SCALE GENOMIC DNA]</scope>
    <source>
        <strain evidence="3 4">R5913</strain>
    </source>
</reference>
<dbReference type="RefSeq" id="WP_151180052.1">
    <property type="nucleotide sequence ID" value="NZ_CP042906.1"/>
</dbReference>
<keyword evidence="4" id="KW-1185">Reference proteome</keyword>
<evidence type="ECO:0000256" key="1">
    <source>
        <dbReference type="SAM" id="MobiDB-lite"/>
    </source>
</evidence>
<sequence>MPRGRKSSGRMASQGFPNPIDVHVGARIRQRRTLLGMSQEKLGEAIGLTFQQVQKYERGANRVGSSRLFDLARVLDVPVSYFFEDMSAGTASKSPSRLRGLAEPKPEPFEPDPLAKRETLELVRAYYRIADPAVRKRVFELTKALGRTVRKRRAS</sequence>
<dbReference type="Proteomes" id="UP000326202">
    <property type="component" value="Chromosome"/>
</dbReference>
<feature type="domain" description="HTH cro/C1-type" evidence="2">
    <location>
        <begin position="28"/>
        <end position="82"/>
    </location>
</feature>
<organism evidence="3 4">
    <name type="scientific">Hypericibacter terrae</name>
    <dbReference type="NCBI Taxonomy" id="2602015"/>
    <lineage>
        <taxon>Bacteria</taxon>
        <taxon>Pseudomonadati</taxon>
        <taxon>Pseudomonadota</taxon>
        <taxon>Alphaproteobacteria</taxon>
        <taxon>Rhodospirillales</taxon>
        <taxon>Dongiaceae</taxon>
        <taxon>Hypericibacter</taxon>
    </lineage>
</organism>
<dbReference type="CDD" id="cd00093">
    <property type="entry name" value="HTH_XRE"/>
    <property type="match status" value="1"/>
</dbReference>
<evidence type="ECO:0000313" key="4">
    <source>
        <dbReference type="Proteomes" id="UP000326202"/>
    </source>
</evidence>